<feature type="binding site" evidence="14">
    <location>
        <position position="626"/>
    </location>
    <ligand>
        <name>substrate</name>
    </ligand>
</feature>
<dbReference type="Gene3D" id="1.10.189.10">
    <property type="entry name" value="Pyruvate Phosphate Dikinase, domain 2"/>
    <property type="match status" value="1"/>
</dbReference>
<feature type="domain" description="Pyruvate phosphate dikinase AMP/ATP-binding" evidence="17">
    <location>
        <begin position="22"/>
        <end position="278"/>
    </location>
</feature>
<evidence type="ECO:0000256" key="2">
    <source>
        <dbReference type="ARBA" id="ARBA00003144"/>
    </source>
</evidence>
<reference evidence="19" key="2">
    <citation type="submission" date="2020-09" db="EMBL/GenBank/DDBJ databases">
        <authorList>
            <person name="Sun Q."/>
            <person name="Zhou Y."/>
        </authorList>
    </citation>
    <scope>NUCLEOTIDE SEQUENCE</scope>
    <source>
        <strain evidence="19">CGMCC 1.15493</strain>
    </source>
</reference>
<keyword evidence="11 15" id="KW-0460">Magnesium</keyword>
<dbReference type="InterPro" id="IPR018274">
    <property type="entry name" value="PEP_util_AS"/>
</dbReference>
<dbReference type="Gene3D" id="3.30.1490.20">
    <property type="entry name" value="ATP-grasp fold, A domain"/>
    <property type="match status" value="1"/>
</dbReference>
<accession>A0A916XTD3</accession>
<evidence type="ECO:0000256" key="6">
    <source>
        <dbReference type="ARBA" id="ARBA00022679"/>
    </source>
</evidence>
<feature type="active site" description="Proton donor" evidence="13">
    <location>
        <position position="840"/>
    </location>
</feature>
<feature type="binding site" evidence="15">
    <location>
        <position position="778"/>
    </location>
    <ligand>
        <name>Mg(2+)</name>
        <dbReference type="ChEBI" id="CHEBI:18420"/>
    </ligand>
</feature>
<feature type="binding site" evidence="14">
    <location>
        <position position="778"/>
    </location>
    <ligand>
        <name>substrate</name>
    </ligand>
</feature>
<dbReference type="Proteomes" id="UP000613160">
    <property type="component" value="Unassembled WGS sequence"/>
</dbReference>
<dbReference type="InterPro" id="IPR023151">
    <property type="entry name" value="PEP_util_CS"/>
</dbReference>
<dbReference type="InterPro" id="IPR000121">
    <property type="entry name" value="PEP_util_C"/>
</dbReference>
<feature type="active site" description="Tele-phosphohistidine intermediate" evidence="13">
    <location>
        <position position="464"/>
    </location>
</feature>
<dbReference type="Pfam" id="PF01326">
    <property type="entry name" value="PPDK_N"/>
    <property type="match status" value="1"/>
</dbReference>
<gene>
    <name evidence="19" type="ORF">GCM10011335_09030</name>
</gene>
<dbReference type="GO" id="GO:0050242">
    <property type="term" value="F:pyruvate, phosphate dikinase activity"/>
    <property type="evidence" value="ECO:0007669"/>
    <property type="project" value="UniProtKB-UniRule"/>
</dbReference>
<keyword evidence="19" id="KW-0670">Pyruvate</keyword>
<feature type="domain" description="PEP-utilising enzyme C-terminal" evidence="18">
    <location>
        <begin position="532"/>
        <end position="878"/>
    </location>
</feature>
<feature type="binding site" evidence="14">
    <location>
        <position position="775"/>
    </location>
    <ligand>
        <name>substrate</name>
    </ligand>
</feature>
<evidence type="ECO:0000256" key="14">
    <source>
        <dbReference type="PIRSR" id="PIRSR000853-2"/>
    </source>
</evidence>
<evidence type="ECO:0000256" key="11">
    <source>
        <dbReference type="ARBA" id="ARBA00022842"/>
    </source>
</evidence>
<evidence type="ECO:0000256" key="15">
    <source>
        <dbReference type="PIRSR" id="PIRSR000853-3"/>
    </source>
</evidence>
<evidence type="ECO:0000313" key="20">
    <source>
        <dbReference type="Proteomes" id="UP000613160"/>
    </source>
</evidence>
<comment type="cofactor">
    <cofactor evidence="1 12 15">
        <name>Mg(2+)</name>
        <dbReference type="ChEBI" id="CHEBI:18420"/>
    </cofactor>
</comment>
<dbReference type="Gene3D" id="3.50.30.10">
    <property type="entry name" value="Phosphohistidine domain"/>
    <property type="match status" value="1"/>
</dbReference>
<dbReference type="PANTHER" id="PTHR22931:SF9">
    <property type="entry name" value="PYRUVATE, PHOSPHATE DIKINASE 1, CHLOROPLASTIC"/>
    <property type="match status" value="1"/>
</dbReference>
<dbReference type="InterPro" id="IPR015813">
    <property type="entry name" value="Pyrv/PenolPyrv_kinase-like_dom"/>
</dbReference>
<evidence type="ECO:0000256" key="12">
    <source>
        <dbReference type="PIRNR" id="PIRNR000853"/>
    </source>
</evidence>
<comment type="function">
    <text evidence="2">Catalyzes the reversible phosphorylation of pyruvate and phosphate.</text>
</comment>
<keyword evidence="8" id="KW-0547">Nucleotide-binding</keyword>
<dbReference type="SUPFAM" id="SSF52009">
    <property type="entry name" value="Phosphohistidine domain"/>
    <property type="match status" value="1"/>
</dbReference>
<evidence type="ECO:0000256" key="1">
    <source>
        <dbReference type="ARBA" id="ARBA00001946"/>
    </source>
</evidence>
<keyword evidence="6" id="KW-0808">Transferase</keyword>
<dbReference type="InterPro" id="IPR008279">
    <property type="entry name" value="PEP-util_enz_mobile_dom"/>
</dbReference>
<dbReference type="InterPro" id="IPR040442">
    <property type="entry name" value="Pyrv_kinase-like_dom_sf"/>
</dbReference>
<dbReference type="EC" id="2.7.9.1" evidence="4 12"/>
<dbReference type="InterPro" id="IPR013815">
    <property type="entry name" value="ATP_grasp_subdomain_1"/>
</dbReference>
<sequence>MAKRIQTFKRGSAERTADAFEALGAKGANLALLASLDLPVPPGFTVTSAAWREAQGLAQGLSQSLRSDISVAVEWLEEATGRKFDGAERPLLLAVRTSSRTPMAGLADTVLDVGMNDRTVETLAAELEDVDFAFRSYRRFIESFAFLVYSVEPSDFEDLADDERETAAWSGPEPSTVEEWRSLIARYLAFIEDEIGETLPQTPIEQLFKVIEASFASWRNPVARAFRVLHGIHENAGLAVTAHAMIFNERDQNSGTGRAVSRDLRTGASRLTGEFGLGGRERGDIGERPETWALETLIEGGDKEGAAIFPADLAALADHVQRLERHVGDAVEIDFMIGDSELFLLQSRIAKRSAAEAIRIAVVLVEEGLIEEEEALLRIDPASLDEMLHPTIVRHADLVTIAKGMPASPGAATGEIVFTADRAQALSSEGRPVILVRNETHPEDIHGMHVAEGVLTVRGGTTSHAAVVARGIGKPCVTGAGSLRIDAEREELRAQGVTLKAGDAITIDGSTGEVIFGTAELQRPELTGDFARLMGFADRARRMGVRTNAETPMEARAARAFGAEGIGLCRTEHMFFEGDRVRAMREMILAPDEAGRRAALQQLLPIQRSDFIELFEIMAGLPVTIRLLDPPLHEFLPKGDAEIAETALQMDIPERVLRERIEKLEEFNPMLGHRGCRLAISYPEIVEVQARAIFEAAIEAGERAGEAVVPEIMVPLVGLRKELDFVKARIDEVADLVAAERGKRVTYLVGTMIELPRAIIRADTIAEVADFFSFGTNDLTQTVFGISRDDSANFLSTYERKGILERDPFQSIDVEGVGELIAMGVEKARRTRPDISLGVCGEQGGDPASIAFFEQTGLDYVSCSPFRVPIARLAAAQAAIRLTRSLRGPGAAKTRIKSETALGPV</sequence>
<dbReference type="PANTHER" id="PTHR22931">
    <property type="entry name" value="PHOSPHOENOLPYRUVATE DIKINASE-RELATED"/>
    <property type="match status" value="1"/>
</dbReference>
<feature type="binding site" evidence="14">
    <location>
        <position position="777"/>
    </location>
    <ligand>
        <name>substrate</name>
    </ligand>
</feature>
<evidence type="ECO:0000256" key="3">
    <source>
        <dbReference type="ARBA" id="ARBA00007837"/>
    </source>
</evidence>
<evidence type="ECO:0000256" key="7">
    <source>
        <dbReference type="ARBA" id="ARBA00022723"/>
    </source>
</evidence>
<dbReference type="InterPro" id="IPR002192">
    <property type="entry name" value="PPDK_AMP/ATP-bd"/>
</dbReference>
<dbReference type="Pfam" id="PF02896">
    <property type="entry name" value="PEP-utilizers_C"/>
    <property type="match status" value="1"/>
</dbReference>
<dbReference type="GO" id="GO:0046872">
    <property type="term" value="F:metal ion binding"/>
    <property type="evidence" value="ECO:0007669"/>
    <property type="project" value="UniProtKB-UniRule"/>
</dbReference>
<proteinExistence type="inferred from homology"/>
<evidence type="ECO:0000256" key="13">
    <source>
        <dbReference type="PIRSR" id="PIRSR000853-1"/>
    </source>
</evidence>
<reference evidence="19" key="1">
    <citation type="journal article" date="2014" name="Int. J. Syst. Evol. Microbiol.">
        <title>Complete genome sequence of Corynebacterium casei LMG S-19264T (=DSM 44701T), isolated from a smear-ripened cheese.</title>
        <authorList>
            <consortium name="US DOE Joint Genome Institute (JGI-PGF)"/>
            <person name="Walter F."/>
            <person name="Albersmeier A."/>
            <person name="Kalinowski J."/>
            <person name="Ruckert C."/>
        </authorList>
    </citation>
    <scope>NUCLEOTIDE SEQUENCE</scope>
    <source>
        <strain evidence="19">CGMCC 1.15493</strain>
    </source>
</reference>
<comment type="caution">
    <text evidence="19">The sequence shown here is derived from an EMBL/GenBank/DDBJ whole genome shotgun (WGS) entry which is preliminary data.</text>
</comment>
<evidence type="ECO:0000313" key="19">
    <source>
        <dbReference type="EMBL" id="GGD08364.1"/>
    </source>
</evidence>
<name>A0A916XTD3_9HYPH</name>
<dbReference type="EMBL" id="BMJJ01000002">
    <property type="protein sequence ID" value="GGD08364.1"/>
    <property type="molecule type" value="Genomic_DNA"/>
</dbReference>
<dbReference type="InterPro" id="IPR010121">
    <property type="entry name" value="Pyruvate_phosphate_dikinase"/>
</dbReference>
<protein>
    <recommendedName>
        <fullName evidence="5 12">Pyruvate, phosphate dikinase</fullName>
        <ecNumber evidence="4 12">2.7.9.1</ecNumber>
    </recommendedName>
</protein>
<evidence type="ECO:0000259" key="18">
    <source>
        <dbReference type="Pfam" id="PF02896"/>
    </source>
</evidence>
<feature type="binding site" evidence="14">
    <location>
        <position position="570"/>
    </location>
    <ligand>
        <name>substrate</name>
    </ligand>
</feature>
<evidence type="ECO:0000256" key="5">
    <source>
        <dbReference type="ARBA" id="ARBA00020138"/>
    </source>
</evidence>
<dbReference type="InterPro" id="IPR036637">
    <property type="entry name" value="Phosphohistidine_dom_sf"/>
</dbReference>
<feature type="binding site" evidence="14">
    <location>
        <position position="776"/>
    </location>
    <ligand>
        <name>substrate</name>
    </ligand>
</feature>
<keyword evidence="9" id="KW-0418">Kinase</keyword>
<comment type="similarity">
    <text evidence="3 12">Belongs to the PEP-utilizing enzyme family.</text>
</comment>
<dbReference type="NCBIfam" id="TIGR01828">
    <property type="entry name" value="pyru_phos_dikin"/>
    <property type="match status" value="1"/>
</dbReference>
<keyword evidence="20" id="KW-1185">Reference proteome</keyword>
<dbReference type="SUPFAM" id="SSF56059">
    <property type="entry name" value="Glutathione synthetase ATP-binding domain-like"/>
    <property type="match status" value="1"/>
</dbReference>
<dbReference type="GO" id="GO:0005524">
    <property type="term" value="F:ATP binding"/>
    <property type="evidence" value="ECO:0007669"/>
    <property type="project" value="UniProtKB-UniRule"/>
</dbReference>
<feature type="domain" description="PEP-utilising enzyme mobile" evidence="16">
    <location>
        <begin position="432"/>
        <end position="512"/>
    </location>
</feature>
<feature type="binding site" evidence="15">
    <location>
        <position position="754"/>
    </location>
    <ligand>
        <name>Mg(2+)</name>
        <dbReference type="ChEBI" id="CHEBI:18420"/>
    </ligand>
</feature>
<organism evidence="19 20">
    <name type="scientific">Aureimonas glaciei</name>
    <dbReference type="NCBI Taxonomy" id="1776957"/>
    <lineage>
        <taxon>Bacteria</taxon>
        <taxon>Pseudomonadati</taxon>
        <taxon>Pseudomonadota</taxon>
        <taxon>Alphaproteobacteria</taxon>
        <taxon>Hyphomicrobiales</taxon>
        <taxon>Aurantimonadaceae</taxon>
        <taxon>Aureimonas</taxon>
    </lineage>
</organism>
<dbReference type="GO" id="GO:0016301">
    <property type="term" value="F:kinase activity"/>
    <property type="evidence" value="ECO:0007669"/>
    <property type="project" value="UniProtKB-UniRule"/>
</dbReference>
<evidence type="ECO:0000256" key="8">
    <source>
        <dbReference type="ARBA" id="ARBA00022741"/>
    </source>
</evidence>
<evidence type="ECO:0000256" key="4">
    <source>
        <dbReference type="ARBA" id="ARBA00011994"/>
    </source>
</evidence>
<comment type="catalytic activity">
    <reaction evidence="12">
        <text>pyruvate + phosphate + ATP = phosphoenolpyruvate + AMP + diphosphate + H(+)</text>
        <dbReference type="Rhea" id="RHEA:10756"/>
        <dbReference type="ChEBI" id="CHEBI:15361"/>
        <dbReference type="ChEBI" id="CHEBI:15378"/>
        <dbReference type="ChEBI" id="CHEBI:30616"/>
        <dbReference type="ChEBI" id="CHEBI:33019"/>
        <dbReference type="ChEBI" id="CHEBI:43474"/>
        <dbReference type="ChEBI" id="CHEBI:58702"/>
        <dbReference type="ChEBI" id="CHEBI:456215"/>
        <dbReference type="EC" id="2.7.9.1"/>
    </reaction>
</comment>
<dbReference type="RefSeq" id="WP_188849394.1">
    <property type="nucleotide sequence ID" value="NZ_BMJJ01000002.1"/>
</dbReference>
<dbReference type="AlphaFoldDB" id="A0A916XTD3"/>
<evidence type="ECO:0000259" key="17">
    <source>
        <dbReference type="Pfam" id="PF01326"/>
    </source>
</evidence>
<keyword evidence="10" id="KW-0067">ATP-binding</keyword>
<dbReference type="Gene3D" id="3.30.470.20">
    <property type="entry name" value="ATP-grasp fold, B domain"/>
    <property type="match status" value="1"/>
</dbReference>
<evidence type="ECO:0000259" key="16">
    <source>
        <dbReference type="Pfam" id="PF00391"/>
    </source>
</evidence>
<dbReference type="Pfam" id="PF00391">
    <property type="entry name" value="PEP-utilizers"/>
    <property type="match status" value="1"/>
</dbReference>
<keyword evidence="7 15" id="KW-0479">Metal-binding</keyword>
<dbReference type="Gene3D" id="3.20.20.60">
    <property type="entry name" value="Phosphoenolpyruvate-binding domains"/>
    <property type="match status" value="1"/>
</dbReference>
<dbReference type="PIRSF" id="PIRSF000853">
    <property type="entry name" value="PPDK"/>
    <property type="match status" value="1"/>
</dbReference>
<feature type="binding site" evidence="14">
    <location>
        <position position="754"/>
    </location>
    <ligand>
        <name>substrate</name>
    </ligand>
</feature>
<dbReference type="Gene3D" id="1.20.80.30">
    <property type="match status" value="1"/>
</dbReference>
<evidence type="ECO:0000256" key="9">
    <source>
        <dbReference type="ARBA" id="ARBA00022777"/>
    </source>
</evidence>
<dbReference type="PROSITE" id="PS00370">
    <property type="entry name" value="PEP_ENZYMES_PHOS_SITE"/>
    <property type="match status" value="1"/>
</dbReference>
<dbReference type="SUPFAM" id="SSF51621">
    <property type="entry name" value="Phosphoenolpyruvate/pyruvate domain"/>
    <property type="match status" value="1"/>
</dbReference>
<evidence type="ECO:0000256" key="10">
    <source>
        <dbReference type="ARBA" id="ARBA00022840"/>
    </source>
</evidence>
<dbReference type="PROSITE" id="PS00742">
    <property type="entry name" value="PEP_ENZYMES_2"/>
    <property type="match status" value="1"/>
</dbReference>